<organism evidence="1 2">
    <name type="scientific">Edwardsiella anguillarum ET080813</name>
    <dbReference type="NCBI Taxonomy" id="667120"/>
    <lineage>
        <taxon>Bacteria</taxon>
        <taxon>Pseudomonadati</taxon>
        <taxon>Pseudomonadota</taxon>
        <taxon>Gammaproteobacteria</taxon>
        <taxon>Enterobacterales</taxon>
        <taxon>Hafniaceae</taxon>
        <taxon>Edwardsiella</taxon>
    </lineage>
</organism>
<dbReference type="KEGG" id="ete:ETEE_0894"/>
<proteinExistence type="predicted"/>
<sequence>MAQDQNGKSMPIEIGSKAEFTKAVNSLGNLNLIVRSSKSKKNGFAVNCGITKD</sequence>
<protein>
    <submittedName>
        <fullName evidence="1">Uncharacterized protein</fullName>
    </submittedName>
</protein>
<dbReference type="Proteomes" id="UP000028681">
    <property type="component" value="Chromosome"/>
</dbReference>
<name>A0A076LKQ5_9GAMM</name>
<dbReference type="RefSeq" id="WP_156119375.1">
    <property type="nucleotide sequence ID" value="NZ_CP006664.1"/>
</dbReference>
<evidence type="ECO:0000313" key="1">
    <source>
        <dbReference type="EMBL" id="AIJ07362.1"/>
    </source>
</evidence>
<accession>A0A076LKQ5</accession>
<dbReference type="EMBL" id="CP006664">
    <property type="protein sequence ID" value="AIJ07362.1"/>
    <property type="molecule type" value="Genomic_DNA"/>
</dbReference>
<dbReference type="HOGENOM" id="CLU_3061091_0_0_6"/>
<gene>
    <name evidence="1" type="ORF">ETEE_0894</name>
</gene>
<evidence type="ECO:0000313" key="2">
    <source>
        <dbReference type="Proteomes" id="UP000028681"/>
    </source>
</evidence>
<reference evidence="1 2" key="1">
    <citation type="journal article" date="2012" name="PLoS ONE">
        <title>Edwardsiella comparative phylogenomics reveal the new intra/inter-species taxonomic relationships, virulence evolution and niche adaptation mechanisms.</title>
        <authorList>
            <person name="Yang M."/>
            <person name="Lv Y."/>
            <person name="Xiao J."/>
            <person name="Wu H."/>
            <person name="Zheng H."/>
            <person name="Liu Q."/>
            <person name="Zhang Y."/>
            <person name="Wang Q."/>
        </authorList>
    </citation>
    <scope>NUCLEOTIDE SEQUENCE [LARGE SCALE GENOMIC DNA]</scope>
    <source>
        <strain evidence="2">080813</strain>
    </source>
</reference>
<dbReference type="AlphaFoldDB" id="A0A076LKQ5"/>
<dbReference type="GeneID" id="43502516"/>